<feature type="transmembrane region" description="Helical" evidence="1">
    <location>
        <begin position="15"/>
        <end position="32"/>
    </location>
</feature>
<dbReference type="AlphaFoldDB" id="K0T8A3"/>
<name>K0T8A3_THAOC</name>
<feature type="transmembrane region" description="Helical" evidence="1">
    <location>
        <begin position="98"/>
        <end position="117"/>
    </location>
</feature>
<reference evidence="2 3" key="1">
    <citation type="journal article" date="2012" name="Genome Biol.">
        <title>Genome and low-iron response of an oceanic diatom adapted to chronic iron limitation.</title>
        <authorList>
            <person name="Lommer M."/>
            <person name="Specht M."/>
            <person name="Roy A.S."/>
            <person name="Kraemer L."/>
            <person name="Andreson R."/>
            <person name="Gutowska M.A."/>
            <person name="Wolf J."/>
            <person name="Bergner S.V."/>
            <person name="Schilhabel M.B."/>
            <person name="Klostermeier U.C."/>
            <person name="Beiko R.G."/>
            <person name="Rosenstiel P."/>
            <person name="Hippler M."/>
            <person name="Laroche J."/>
        </authorList>
    </citation>
    <scope>NUCLEOTIDE SEQUENCE [LARGE SCALE GENOMIC DNA]</scope>
    <source>
        <strain evidence="2 3">CCMP1005</strain>
    </source>
</reference>
<proteinExistence type="predicted"/>
<keyword evidence="1" id="KW-0472">Membrane</keyword>
<accession>K0T8A3</accession>
<dbReference type="EMBL" id="AGNL01014533">
    <property type="protein sequence ID" value="EJK66667.1"/>
    <property type="molecule type" value="Genomic_DNA"/>
</dbReference>
<keyword evidence="3" id="KW-1185">Reference proteome</keyword>
<feature type="non-terminal residue" evidence="2">
    <location>
        <position position="317"/>
    </location>
</feature>
<protein>
    <submittedName>
        <fullName evidence="2">Uncharacterized protein</fullName>
    </submittedName>
</protein>
<comment type="caution">
    <text evidence="2">The sequence shown here is derived from an EMBL/GenBank/DDBJ whole genome shotgun (WGS) entry which is preliminary data.</text>
</comment>
<evidence type="ECO:0000313" key="3">
    <source>
        <dbReference type="Proteomes" id="UP000266841"/>
    </source>
</evidence>
<sequence>MYAIVIVGLSGSERVHASVACGLAASAFVSFIKQNMAQKASTLAAALARGGLSLLLEAKDRVRAAIEALFNQVKQVKEALVSLVSRSTTALGRQARSALFLASMSGLVLICFGRRLVATGITSLRRLKGRASDQLSRTRESFRQLCNRAAHFYCSAIEGAHGVINRAASQVVSFVAIAAAVARGIVPSASTLAAALARGGLSLLLEAKDRVRAAIEALFNQVKQVKEALVSLVSRSTTALGRQARSALFLASMSGLVLICFGRRLVATGITSLRRLKGRASDQLSRTQASFRQLCNRAAHFYCSAIEGAHGVINRAA</sequence>
<dbReference type="Proteomes" id="UP000266841">
    <property type="component" value="Unassembled WGS sequence"/>
</dbReference>
<organism evidence="2 3">
    <name type="scientific">Thalassiosira oceanica</name>
    <name type="common">Marine diatom</name>
    <dbReference type="NCBI Taxonomy" id="159749"/>
    <lineage>
        <taxon>Eukaryota</taxon>
        <taxon>Sar</taxon>
        <taxon>Stramenopiles</taxon>
        <taxon>Ochrophyta</taxon>
        <taxon>Bacillariophyta</taxon>
        <taxon>Coscinodiscophyceae</taxon>
        <taxon>Thalassiosirophycidae</taxon>
        <taxon>Thalassiosirales</taxon>
        <taxon>Thalassiosiraceae</taxon>
        <taxon>Thalassiosira</taxon>
    </lineage>
</organism>
<evidence type="ECO:0000313" key="2">
    <source>
        <dbReference type="EMBL" id="EJK66667.1"/>
    </source>
</evidence>
<gene>
    <name evidence="2" type="ORF">THAOC_12392</name>
</gene>
<keyword evidence="1" id="KW-0812">Transmembrane</keyword>
<keyword evidence="1" id="KW-1133">Transmembrane helix</keyword>
<evidence type="ECO:0000256" key="1">
    <source>
        <dbReference type="SAM" id="Phobius"/>
    </source>
</evidence>